<evidence type="ECO:0000313" key="2">
    <source>
        <dbReference type="Proteomes" id="UP001152795"/>
    </source>
</evidence>
<dbReference type="Proteomes" id="UP001152795">
    <property type="component" value="Unassembled WGS sequence"/>
</dbReference>
<proteinExistence type="predicted"/>
<dbReference type="EMBL" id="CACRXK020014056">
    <property type="protein sequence ID" value="CAB4026187.1"/>
    <property type="molecule type" value="Genomic_DNA"/>
</dbReference>
<comment type="caution">
    <text evidence="1">The sequence shown here is derived from an EMBL/GenBank/DDBJ whole genome shotgun (WGS) entry which is preliminary data.</text>
</comment>
<dbReference type="Gene3D" id="3.10.10.10">
    <property type="entry name" value="HIV Type 1 Reverse Transcriptase, subunit A, domain 1"/>
    <property type="match status" value="1"/>
</dbReference>
<name>A0A6S7J6U6_PARCT</name>
<dbReference type="OrthoDB" id="2286242at2759"/>
<dbReference type="AlphaFoldDB" id="A0A6S7J6U6"/>
<gene>
    <name evidence="1" type="ORF">PACLA_8A049177</name>
</gene>
<organism evidence="1 2">
    <name type="scientific">Paramuricea clavata</name>
    <name type="common">Red gorgonian</name>
    <name type="synonym">Violescent sea-whip</name>
    <dbReference type="NCBI Taxonomy" id="317549"/>
    <lineage>
        <taxon>Eukaryota</taxon>
        <taxon>Metazoa</taxon>
        <taxon>Cnidaria</taxon>
        <taxon>Anthozoa</taxon>
        <taxon>Octocorallia</taxon>
        <taxon>Malacalcyonacea</taxon>
        <taxon>Plexauridae</taxon>
        <taxon>Paramuricea</taxon>
    </lineage>
</organism>
<protein>
    <submittedName>
        <fullName evidence="1">Uncharacterized protein</fullName>
    </submittedName>
</protein>
<sequence length="299" mass="34072">SRLMHAGSKACNLTLVTVFAGIRYAHNEIETYYVFTSELFASYFESERVLALTRAHSLRASGRTLTRDRLFGVATIKRFGESNLVINRIKLPEKYKENFDVSSEDPFNGIRSGRNCCRRMSNERTSLNLRCCTMQKCVSMIHLNQSLTRRQIRVMYAKHLGEIQGVKHGNRFNNISLLTTKDSKIQQEKEPFEQFLTKLKSNFKTTLQQVCSIQVQGVISPLATKITSTQQHELLKGYDELFTGLGCLPGEHTIELDRSYTTVVHPPRRVPLALKEQIKAELQRMEDAGVIAKQTEPAK</sequence>
<evidence type="ECO:0000313" key="1">
    <source>
        <dbReference type="EMBL" id="CAB4026187.1"/>
    </source>
</evidence>
<feature type="non-terminal residue" evidence="1">
    <location>
        <position position="299"/>
    </location>
</feature>
<reference evidence="1" key="1">
    <citation type="submission" date="2020-04" db="EMBL/GenBank/DDBJ databases">
        <authorList>
            <person name="Alioto T."/>
            <person name="Alioto T."/>
            <person name="Gomez Garrido J."/>
        </authorList>
    </citation>
    <scope>NUCLEOTIDE SEQUENCE</scope>
    <source>
        <strain evidence="1">A484AB</strain>
    </source>
</reference>
<keyword evidence="2" id="KW-1185">Reference proteome</keyword>
<accession>A0A6S7J6U6</accession>